<dbReference type="PANTHER" id="PTHR35794:SF1">
    <property type="entry name" value="CELL CYCLE PROTEIN GPSB"/>
    <property type="match status" value="1"/>
</dbReference>
<evidence type="ECO:0000313" key="8">
    <source>
        <dbReference type="EMBL" id="MCZ3844408.1"/>
    </source>
</evidence>
<dbReference type="Gene3D" id="6.10.250.660">
    <property type="match status" value="1"/>
</dbReference>
<keyword evidence="4" id="KW-0133">Cell shape</keyword>
<dbReference type="GO" id="GO:0005737">
    <property type="term" value="C:cytoplasm"/>
    <property type="evidence" value="ECO:0007669"/>
    <property type="project" value="UniProtKB-SubCell"/>
</dbReference>
<dbReference type="GO" id="GO:0051301">
    <property type="term" value="P:cell division"/>
    <property type="evidence" value="ECO:0007669"/>
    <property type="project" value="UniProtKB-KW"/>
</dbReference>
<protein>
    <submittedName>
        <fullName evidence="8">Cell division regulator GpsB</fullName>
    </submittedName>
</protein>
<dbReference type="InterPro" id="IPR019933">
    <property type="entry name" value="DivIVA_domain"/>
</dbReference>
<name>A0AAP3GX81_9LACO</name>
<gene>
    <name evidence="8" type="ORF">L2422_02560</name>
</gene>
<dbReference type="EMBL" id="JAKHLF010000002">
    <property type="protein sequence ID" value="MCZ3844408.1"/>
    <property type="molecule type" value="Genomic_DNA"/>
</dbReference>
<dbReference type="RefSeq" id="WP_006586758.1">
    <property type="nucleotide sequence ID" value="NZ_CABMGH010000001.1"/>
</dbReference>
<evidence type="ECO:0000256" key="1">
    <source>
        <dbReference type="ARBA" id="ARBA00004496"/>
    </source>
</evidence>
<organism evidence="8 9">
    <name type="scientific">Lactobacillus mulieris</name>
    <dbReference type="NCBI Taxonomy" id="2508708"/>
    <lineage>
        <taxon>Bacteria</taxon>
        <taxon>Bacillati</taxon>
        <taxon>Bacillota</taxon>
        <taxon>Bacilli</taxon>
        <taxon>Lactobacillales</taxon>
        <taxon>Lactobacillaceae</taxon>
        <taxon>Lactobacillus</taxon>
    </lineage>
</organism>
<sequence>MADLKDIKLSSQDILKKQFAHKMKGYDQEEVDKFLDQIISDYETYNSIIEDLYGKIGKLQRELLESQRTAKEGAEVATQTVAPAPADDVKTYTPSGFKASPVQNQVPTNEISTNMELIQRVSTLERKVYNLEQRVFGMQNQ</sequence>
<dbReference type="InterPro" id="IPR011229">
    <property type="entry name" value="Cell_cycle_GpsB"/>
</dbReference>
<comment type="subcellular location">
    <subcellularLocation>
        <location evidence="1">Cytoplasm</location>
    </subcellularLocation>
</comment>
<evidence type="ECO:0000256" key="3">
    <source>
        <dbReference type="ARBA" id="ARBA00022618"/>
    </source>
</evidence>
<dbReference type="PIRSF" id="PIRSF029938">
    <property type="entry name" value="UCP029938"/>
    <property type="match status" value="1"/>
</dbReference>
<dbReference type="Pfam" id="PF05103">
    <property type="entry name" value="DivIVA"/>
    <property type="match status" value="1"/>
</dbReference>
<evidence type="ECO:0000256" key="2">
    <source>
        <dbReference type="ARBA" id="ARBA00022490"/>
    </source>
</evidence>
<accession>A0AAP3GX81</accession>
<evidence type="ECO:0000256" key="7">
    <source>
        <dbReference type="SAM" id="MobiDB-lite"/>
    </source>
</evidence>
<evidence type="ECO:0000256" key="6">
    <source>
        <dbReference type="ARBA" id="ARBA00023306"/>
    </source>
</evidence>
<dbReference type="InterPro" id="IPR007793">
    <property type="entry name" value="DivIVA_fam"/>
</dbReference>
<dbReference type="Proteomes" id="UP001213015">
    <property type="component" value="Unassembled WGS sequence"/>
</dbReference>
<comment type="caution">
    <text evidence="8">The sequence shown here is derived from an EMBL/GenBank/DDBJ whole genome shotgun (WGS) entry which is preliminary data.</text>
</comment>
<evidence type="ECO:0000313" key="9">
    <source>
        <dbReference type="Proteomes" id="UP001213015"/>
    </source>
</evidence>
<dbReference type="PANTHER" id="PTHR35794">
    <property type="entry name" value="CELL DIVISION PROTEIN DIVIVA"/>
    <property type="match status" value="1"/>
</dbReference>
<feature type="region of interest" description="Disordered" evidence="7">
    <location>
        <begin position="74"/>
        <end position="106"/>
    </location>
</feature>
<dbReference type="NCBIfam" id="TIGR03544">
    <property type="entry name" value="DivI1A_domain"/>
    <property type="match status" value="1"/>
</dbReference>
<proteinExistence type="predicted"/>
<keyword evidence="6" id="KW-0131">Cell cycle</keyword>
<evidence type="ECO:0000256" key="5">
    <source>
        <dbReference type="ARBA" id="ARBA00023054"/>
    </source>
</evidence>
<dbReference type="GeneID" id="97459572"/>
<reference evidence="8" key="1">
    <citation type="submission" date="2022-01" db="EMBL/GenBank/DDBJ databases">
        <title>VMRC isolate genome collection.</title>
        <authorList>
            <person name="France M."/>
            <person name="Rutt L."/>
            <person name="Humphrys M."/>
            <person name="Ravel J."/>
        </authorList>
    </citation>
    <scope>NUCLEOTIDE SEQUENCE</scope>
    <source>
        <strain evidence="8">C0127B5</strain>
    </source>
</reference>
<dbReference type="GO" id="GO:0008360">
    <property type="term" value="P:regulation of cell shape"/>
    <property type="evidence" value="ECO:0007669"/>
    <property type="project" value="UniProtKB-KW"/>
</dbReference>
<evidence type="ECO:0000256" key="4">
    <source>
        <dbReference type="ARBA" id="ARBA00022960"/>
    </source>
</evidence>
<keyword evidence="2" id="KW-0963">Cytoplasm</keyword>
<dbReference type="AlphaFoldDB" id="A0AAP3GX81"/>
<keyword evidence="5" id="KW-0175">Coiled coil</keyword>
<keyword evidence="3 8" id="KW-0132">Cell division</keyword>